<evidence type="ECO:0000259" key="11">
    <source>
        <dbReference type="Pfam" id="PF10444"/>
    </source>
</evidence>
<dbReference type="InterPro" id="IPR018867">
    <property type="entry name" value="Cell_div_borealin"/>
</dbReference>
<keyword evidence="9" id="KW-0137">Centromere</keyword>
<dbReference type="Proteomes" id="UP000242474">
    <property type="component" value="Unassembled WGS sequence"/>
</dbReference>
<evidence type="ECO:0000256" key="8">
    <source>
        <dbReference type="ARBA" id="ARBA00023306"/>
    </source>
</evidence>
<dbReference type="Pfam" id="PF10444">
    <property type="entry name" value="Nbl1_Borealin_N"/>
    <property type="match status" value="1"/>
</dbReference>
<keyword evidence="6" id="KW-0498">Mitosis</keyword>
<evidence type="ECO:0000256" key="4">
    <source>
        <dbReference type="ARBA" id="ARBA00022454"/>
    </source>
</evidence>
<feature type="compositionally biased region" description="Basic and acidic residues" evidence="10">
    <location>
        <begin position="33"/>
        <end position="43"/>
    </location>
</feature>
<dbReference type="InterPro" id="IPR018851">
    <property type="entry name" value="Borealin_N"/>
</dbReference>
<sequence>MSTVTPKARPNGQSAEKLQTPEPASTRKRRTHNKQDIQQRNEEQRQAMIENFDLEIEDKIRSMMVQLEADKMDLQLKADCEIAQLPKCVREMPLRKFLQEYGGEVSVAARGTLNLEDQDDALFASLPETPLAIRVRRKAMASK</sequence>
<keyword evidence="13" id="KW-1185">Reference proteome</keyword>
<accession>A0A2G5BH63</accession>
<name>A0A2G5BH63_COERN</name>
<evidence type="ECO:0000256" key="3">
    <source>
        <dbReference type="ARBA" id="ARBA00009914"/>
    </source>
</evidence>
<comment type="subcellular location">
    <subcellularLocation>
        <location evidence="2">Chromosome</location>
        <location evidence="2">Centromere</location>
    </subcellularLocation>
    <subcellularLocation>
        <location evidence="1">Nucleus</location>
    </subcellularLocation>
</comment>
<evidence type="ECO:0000256" key="5">
    <source>
        <dbReference type="ARBA" id="ARBA00022618"/>
    </source>
</evidence>
<organism evidence="12 13">
    <name type="scientific">Coemansia reversa (strain ATCC 12441 / NRRL 1564)</name>
    <dbReference type="NCBI Taxonomy" id="763665"/>
    <lineage>
        <taxon>Eukaryota</taxon>
        <taxon>Fungi</taxon>
        <taxon>Fungi incertae sedis</taxon>
        <taxon>Zoopagomycota</taxon>
        <taxon>Kickxellomycotina</taxon>
        <taxon>Kickxellomycetes</taxon>
        <taxon>Kickxellales</taxon>
        <taxon>Kickxellaceae</taxon>
        <taxon>Coemansia</taxon>
    </lineage>
</organism>
<evidence type="ECO:0000313" key="12">
    <source>
        <dbReference type="EMBL" id="PIA18356.1"/>
    </source>
</evidence>
<feature type="compositionally biased region" description="Polar residues" evidence="10">
    <location>
        <begin position="1"/>
        <end position="17"/>
    </location>
</feature>
<dbReference type="GO" id="GO:0000775">
    <property type="term" value="C:chromosome, centromeric region"/>
    <property type="evidence" value="ECO:0007669"/>
    <property type="project" value="UniProtKB-SubCell"/>
</dbReference>
<dbReference type="OrthoDB" id="2392550at2759"/>
<dbReference type="GO" id="GO:0051301">
    <property type="term" value="P:cell division"/>
    <property type="evidence" value="ECO:0007669"/>
    <property type="project" value="UniProtKB-KW"/>
</dbReference>
<dbReference type="PANTHER" id="PTHR16040">
    <property type="entry name" value="AUSTRALIN, ISOFORM A-RELATED"/>
    <property type="match status" value="1"/>
</dbReference>
<evidence type="ECO:0000256" key="2">
    <source>
        <dbReference type="ARBA" id="ARBA00004584"/>
    </source>
</evidence>
<dbReference type="Gene3D" id="6.10.250.1900">
    <property type="match status" value="1"/>
</dbReference>
<keyword evidence="8" id="KW-0131">Cell cycle</keyword>
<evidence type="ECO:0000256" key="6">
    <source>
        <dbReference type="ARBA" id="ARBA00022776"/>
    </source>
</evidence>
<keyword evidence="7" id="KW-0539">Nucleus</keyword>
<feature type="region of interest" description="Disordered" evidence="10">
    <location>
        <begin position="1"/>
        <end position="43"/>
    </location>
</feature>
<comment type="similarity">
    <text evidence="3">Belongs to the borealin family.</text>
</comment>
<reference evidence="12 13" key="1">
    <citation type="journal article" date="2015" name="Genome Biol. Evol.">
        <title>Phylogenomic analyses indicate that early fungi evolved digesting cell walls of algal ancestors of land plants.</title>
        <authorList>
            <person name="Chang Y."/>
            <person name="Wang S."/>
            <person name="Sekimoto S."/>
            <person name="Aerts A.L."/>
            <person name="Choi C."/>
            <person name="Clum A."/>
            <person name="LaButti K.M."/>
            <person name="Lindquist E.A."/>
            <person name="Yee Ngan C."/>
            <person name="Ohm R.A."/>
            <person name="Salamov A.A."/>
            <person name="Grigoriev I.V."/>
            <person name="Spatafora J.W."/>
            <person name="Berbee M.L."/>
        </authorList>
    </citation>
    <scope>NUCLEOTIDE SEQUENCE [LARGE SCALE GENOMIC DNA]</scope>
    <source>
        <strain evidence="12 13">NRRL 1564</strain>
    </source>
</reference>
<gene>
    <name evidence="12" type="ORF">COEREDRAFT_85332</name>
</gene>
<dbReference type="EMBL" id="KZ303490">
    <property type="protein sequence ID" value="PIA18356.1"/>
    <property type="molecule type" value="Genomic_DNA"/>
</dbReference>
<evidence type="ECO:0000256" key="1">
    <source>
        <dbReference type="ARBA" id="ARBA00004123"/>
    </source>
</evidence>
<protein>
    <recommendedName>
        <fullName evidence="11">Borealin N-terminal domain-containing protein</fullName>
    </recommendedName>
</protein>
<dbReference type="AlphaFoldDB" id="A0A2G5BH63"/>
<keyword evidence="4" id="KW-0158">Chromosome</keyword>
<dbReference type="GO" id="GO:0005634">
    <property type="term" value="C:nucleus"/>
    <property type="evidence" value="ECO:0007669"/>
    <property type="project" value="UniProtKB-SubCell"/>
</dbReference>
<keyword evidence="5" id="KW-0132">Cell division</keyword>
<evidence type="ECO:0000313" key="13">
    <source>
        <dbReference type="Proteomes" id="UP000242474"/>
    </source>
</evidence>
<evidence type="ECO:0000256" key="7">
    <source>
        <dbReference type="ARBA" id="ARBA00023242"/>
    </source>
</evidence>
<evidence type="ECO:0000256" key="9">
    <source>
        <dbReference type="ARBA" id="ARBA00023328"/>
    </source>
</evidence>
<dbReference type="PANTHER" id="PTHR16040:SF7">
    <property type="entry name" value="AUSTRALIN, ISOFORM A-RELATED"/>
    <property type="match status" value="1"/>
</dbReference>
<feature type="domain" description="Borealin N-terminal" evidence="11">
    <location>
        <begin position="44"/>
        <end position="99"/>
    </location>
</feature>
<evidence type="ECO:0000256" key="10">
    <source>
        <dbReference type="SAM" id="MobiDB-lite"/>
    </source>
</evidence>
<proteinExistence type="inferred from homology"/>